<organism evidence="6 7">
    <name type="scientific">Sphingomonas koreensis</name>
    <dbReference type="NCBI Taxonomy" id="93064"/>
    <lineage>
        <taxon>Bacteria</taxon>
        <taxon>Pseudomonadati</taxon>
        <taxon>Pseudomonadota</taxon>
        <taxon>Alphaproteobacteria</taxon>
        <taxon>Sphingomonadales</taxon>
        <taxon>Sphingomonadaceae</taxon>
        <taxon>Sphingomonas</taxon>
    </lineage>
</organism>
<proteinExistence type="inferred from homology"/>
<dbReference type="SMART" id="SM00984">
    <property type="entry name" value="UDPG_MGDP_dh_C"/>
    <property type="match status" value="1"/>
</dbReference>
<evidence type="ECO:0000313" key="6">
    <source>
        <dbReference type="EMBL" id="RSU99259.1"/>
    </source>
</evidence>
<dbReference type="PANTHER" id="PTHR43491:SF2">
    <property type="entry name" value="UDP-N-ACETYL-D-MANNOSAMINE DEHYDROGENASE"/>
    <property type="match status" value="1"/>
</dbReference>
<keyword evidence="2" id="KW-0560">Oxidoreductase</keyword>
<dbReference type="Pfam" id="PF00984">
    <property type="entry name" value="UDPG_MGDP_dh"/>
    <property type="match status" value="1"/>
</dbReference>
<comment type="caution">
    <text evidence="6">The sequence shown here is derived from an EMBL/GenBank/DDBJ whole genome shotgun (WGS) entry which is preliminary data.</text>
</comment>
<dbReference type="InterPro" id="IPR036291">
    <property type="entry name" value="NAD(P)-bd_dom_sf"/>
</dbReference>
<evidence type="ECO:0000256" key="4">
    <source>
        <dbReference type="SAM" id="MobiDB-lite"/>
    </source>
</evidence>
<dbReference type="GO" id="GO:0016616">
    <property type="term" value="F:oxidoreductase activity, acting on the CH-OH group of donors, NAD or NADP as acceptor"/>
    <property type="evidence" value="ECO:0007669"/>
    <property type="project" value="InterPro"/>
</dbReference>
<dbReference type="InterPro" id="IPR014026">
    <property type="entry name" value="UDP-Glc/GDP-Man_DH_dimer"/>
</dbReference>
<dbReference type="PIRSF" id="PIRSF000124">
    <property type="entry name" value="UDPglc_GDPman_dh"/>
    <property type="match status" value="1"/>
</dbReference>
<dbReference type="InterPro" id="IPR036220">
    <property type="entry name" value="UDP-Glc/GDP-Man_DH_C_sf"/>
</dbReference>
<evidence type="ECO:0000256" key="3">
    <source>
        <dbReference type="ARBA" id="ARBA00023027"/>
    </source>
</evidence>
<evidence type="ECO:0000259" key="5">
    <source>
        <dbReference type="SMART" id="SM00984"/>
    </source>
</evidence>
<dbReference type="InterPro" id="IPR008927">
    <property type="entry name" value="6-PGluconate_DH-like_C_sf"/>
</dbReference>
<dbReference type="SUPFAM" id="SSF51735">
    <property type="entry name" value="NAD(P)-binding Rossmann-fold domains"/>
    <property type="match status" value="1"/>
</dbReference>
<dbReference type="EMBL" id="QQWO01000024">
    <property type="protein sequence ID" value="RSU99259.1"/>
    <property type="molecule type" value="Genomic_DNA"/>
</dbReference>
<dbReference type="PANTHER" id="PTHR43491">
    <property type="entry name" value="UDP-N-ACETYL-D-MANNOSAMINE DEHYDROGENASE"/>
    <property type="match status" value="1"/>
</dbReference>
<dbReference type="GO" id="GO:0051287">
    <property type="term" value="F:NAD binding"/>
    <property type="evidence" value="ECO:0007669"/>
    <property type="project" value="InterPro"/>
</dbReference>
<evidence type="ECO:0000256" key="2">
    <source>
        <dbReference type="ARBA" id="ARBA00023002"/>
    </source>
</evidence>
<evidence type="ECO:0000256" key="1">
    <source>
        <dbReference type="ARBA" id="ARBA00006601"/>
    </source>
</evidence>
<name>A0AAJ4RZR4_9SPHN</name>
<dbReference type="SUPFAM" id="SSF48179">
    <property type="entry name" value="6-phosphogluconate dehydrogenase C-terminal domain-like"/>
    <property type="match status" value="1"/>
</dbReference>
<sequence>MGPNLSAGLWSTSAEPAVHRRGAGQSRCQPFPAADSRRPCHRRPAPARAHPEGDGPRGTSGRDVPPVVAPAEFRPRRRSEYRGAARNSRRLSASCRSLRHGQRLDGRAGQEYADDDACVGGTGVSGSPLPGERISVIGLGYVGLPLVLALAKASFRVIAYDRDAARIDELRRGYDRSGECTLCAATRDRLRFTARPQDLAEASFHIIAVPTPIDANRCPDLSALRAACMTVGEHLRPGSVVVLESTVYPGATEEICVPELEAASGLIRGQDFVVGYSPERINPGDAAHGLAEVTKVIAGEDAATLERIAAVYARIVAVGLHRAPSIAVAEMAKLIENTQRDLNIALMNEVAKICHLLDLRTSDVLAAAETKWNFVRFRPGLVGGHCIGVDPYYLTAKAQQAGYHPEVILGGRRINSGMGAYVAHETIRLMAAEGITLPGARVGILGLTFKENVRDLRNSAVCDLLRALAGFGLDVLIHDPIADDVGIRAIFGSEPSALEDFSKLDALILAVPHTAYDAISPARISTMLNDRAVFVDIRDRLGDRLIRPGIRRWSL</sequence>
<reference evidence="6 7" key="1">
    <citation type="submission" date="2018-07" db="EMBL/GenBank/DDBJ databases">
        <title>Genomic and Epidemiologic Investigation of an Indolent Hospital Outbreak.</title>
        <authorList>
            <person name="Johnson R.C."/>
            <person name="Deming C."/>
            <person name="Conlan S."/>
            <person name="Zellmer C.J."/>
            <person name="Michelin A.V."/>
            <person name="Lee-Lin S."/>
            <person name="Thomas P.J."/>
            <person name="Park M."/>
            <person name="Weingarten R.A."/>
            <person name="Less J."/>
            <person name="Dekker J.P."/>
            <person name="Frank K.M."/>
            <person name="Musser K.A."/>
            <person name="Mcquiston J.R."/>
            <person name="Henderson D.K."/>
            <person name="Lau A.F."/>
            <person name="Palmore T.N."/>
            <person name="Segre J.A."/>
        </authorList>
    </citation>
    <scope>NUCLEOTIDE SEQUENCE [LARGE SCALE GENOMIC DNA]</scope>
    <source>
        <strain evidence="6 7">SK-NIH.Env10_0317</strain>
    </source>
</reference>
<dbReference type="AlphaFoldDB" id="A0AAJ4RZR4"/>
<dbReference type="Gene3D" id="3.40.50.720">
    <property type="entry name" value="NAD(P)-binding Rossmann-like Domain"/>
    <property type="match status" value="2"/>
</dbReference>
<dbReference type="GO" id="GO:0000271">
    <property type="term" value="P:polysaccharide biosynthetic process"/>
    <property type="evidence" value="ECO:0007669"/>
    <property type="project" value="InterPro"/>
</dbReference>
<dbReference type="Pfam" id="PF03721">
    <property type="entry name" value="UDPG_MGDP_dh_N"/>
    <property type="match status" value="1"/>
</dbReference>
<protein>
    <submittedName>
        <fullName evidence="6">Nucleotide sugar dehydrogenase</fullName>
    </submittedName>
</protein>
<comment type="similarity">
    <text evidence="1">Belongs to the UDP-glucose/GDP-mannose dehydrogenase family.</text>
</comment>
<dbReference type="InterPro" id="IPR001732">
    <property type="entry name" value="UDP-Glc/GDP-Man_DH_N"/>
</dbReference>
<accession>A0AAJ4RZR4</accession>
<feature type="domain" description="UDP-glucose/GDP-mannose dehydrogenase C-terminal" evidence="5">
    <location>
        <begin position="443"/>
        <end position="543"/>
    </location>
</feature>
<dbReference type="SUPFAM" id="SSF52413">
    <property type="entry name" value="UDP-glucose/GDP-mannose dehydrogenase C-terminal domain"/>
    <property type="match status" value="1"/>
</dbReference>
<dbReference type="InterPro" id="IPR028359">
    <property type="entry name" value="UDP_ManNAc/GlcNAc_DH"/>
</dbReference>
<dbReference type="NCBIfam" id="TIGR03026">
    <property type="entry name" value="NDP-sugDHase"/>
    <property type="match status" value="1"/>
</dbReference>
<dbReference type="Proteomes" id="UP000286681">
    <property type="component" value="Unassembled WGS sequence"/>
</dbReference>
<evidence type="ECO:0000313" key="7">
    <source>
        <dbReference type="Proteomes" id="UP000286681"/>
    </source>
</evidence>
<dbReference type="GO" id="GO:0016628">
    <property type="term" value="F:oxidoreductase activity, acting on the CH-CH group of donors, NAD or NADP as acceptor"/>
    <property type="evidence" value="ECO:0007669"/>
    <property type="project" value="InterPro"/>
</dbReference>
<dbReference type="PIRSF" id="PIRSF500136">
    <property type="entry name" value="UDP_ManNAc_DH"/>
    <property type="match status" value="1"/>
</dbReference>
<feature type="region of interest" description="Disordered" evidence="4">
    <location>
        <begin position="1"/>
        <end position="86"/>
    </location>
</feature>
<dbReference type="Pfam" id="PF03720">
    <property type="entry name" value="UDPG_MGDP_dh_C"/>
    <property type="match status" value="1"/>
</dbReference>
<keyword evidence="3" id="KW-0520">NAD</keyword>
<dbReference type="InterPro" id="IPR017476">
    <property type="entry name" value="UDP-Glc/GDP-Man"/>
</dbReference>
<dbReference type="InterPro" id="IPR014027">
    <property type="entry name" value="UDP-Glc/GDP-Man_DH_C"/>
</dbReference>
<gene>
    <name evidence="6" type="ORF">CA257_20355</name>
</gene>